<organism evidence="15 16">
    <name type="scientific">Chironomus riparius</name>
    <dbReference type="NCBI Taxonomy" id="315576"/>
    <lineage>
        <taxon>Eukaryota</taxon>
        <taxon>Metazoa</taxon>
        <taxon>Ecdysozoa</taxon>
        <taxon>Arthropoda</taxon>
        <taxon>Hexapoda</taxon>
        <taxon>Insecta</taxon>
        <taxon>Pterygota</taxon>
        <taxon>Neoptera</taxon>
        <taxon>Endopterygota</taxon>
        <taxon>Diptera</taxon>
        <taxon>Nematocera</taxon>
        <taxon>Chironomoidea</taxon>
        <taxon>Chironomidae</taxon>
        <taxon>Chironominae</taxon>
        <taxon>Chironomus</taxon>
    </lineage>
</organism>
<dbReference type="InterPro" id="IPR043504">
    <property type="entry name" value="Peptidase_S1_PA_chymotrypsin"/>
</dbReference>
<evidence type="ECO:0000256" key="4">
    <source>
        <dbReference type="ARBA" id="ARBA00022670"/>
    </source>
</evidence>
<dbReference type="GO" id="GO:0004252">
    <property type="term" value="F:serine-type endopeptidase activity"/>
    <property type="evidence" value="ECO:0007669"/>
    <property type="project" value="InterPro"/>
</dbReference>
<evidence type="ECO:0000256" key="6">
    <source>
        <dbReference type="ARBA" id="ARBA00022801"/>
    </source>
</evidence>
<dbReference type="PRINTS" id="PR00722">
    <property type="entry name" value="CHYMOTRYPSIN"/>
</dbReference>
<accession>A0A9N9WN11</accession>
<dbReference type="GO" id="GO:0005615">
    <property type="term" value="C:extracellular space"/>
    <property type="evidence" value="ECO:0007669"/>
    <property type="project" value="TreeGrafter"/>
</dbReference>
<dbReference type="PANTHER" id="PTHR24264">
    <property type="entry name" value="TRYPSIN-RELATED"/>
    <property type="match status" value="1"/>
</dbReference>
<keyword evidence="8" id="KW-0391">Immunity</keyword>
<keyword evidence="2" id="KW-0964">Secreted</keyword>
<name>A0A9N9WN11_9DIPT</name>
<dbReference type="PROSITE" id="PS50240">
    <property type="entry name" value="TRYPSIN_DOM"/>
    <property type="match status" value="1"/>
</dbReference>
<evidence type="ECO:0000259" key="14">
    <source>
        <dbReference type="PROSITE" id="PS50240"/>
    </source>
</evidence>
<keyword evidence="3" id="KW-0399">Innate immunity</keyword>
<dbReference type="PROSITE" id="PS00134">
    <property type="entry name" value="TRYPSIN_HIS"/>
    <property type="match status" value="1"/>
</dbReference>
<dbReference type="GO" id="GO:0045087">
    <property type="term" value="P:innate immune response"/>
    <property type="evidence" value="ECO:0007669"/>
    <property type="project" value="UniProtKB-KW"/>
</dbReference>
<evidence type="ECO:0000256" key="7">
    <source>
        <dbReference type="ARBA" id="ARBA00022825"/>
    </source>
</evidence>
<evidence type="ECO:0000256" key="3">
    <source>
        <dbReference type="ARBA" id="ARBA00022588"/>
    </source>
</evidence>
<evidence type="ECO:0000256" key="8">
    <source>
        <dbReference type="ARBA" id="ARBA00022859"/>
    </source>
</evidence>
<evidence type="ECO:0000256" key="9">
    <source>
        <dbReference type="ARBA" id="ARBA00023157"/>
    </source>
</evidence>
<dbReference type="InterPro" id="IPR001254">
    <property type="entry name" value="Trypsin_dom"/>
</dbReference>
<evidence type="ECO:0000313" key="16">
    <source>
        <dbReference type="Proteomes" id="UP001153620"/>
    </source>
</evidence>
<evidence type="ECO:0000256" key="2">
    <source>
        <dbReference type="ARBA" id="ARBA00022525"/>
    </source>
</evidence>
<comment type="similarity">
    <text evidence="11">Belongs to the peptidase S1 family. CLIP subfamily.</text>
</comment>
<protein>
    <recommendedName>
        <fullName evidence="14">Peptidase S1 domain-containing protein</fullName>
    </recommendedName>
</protein>
<dbReference type="InterPro" id="IPR018114">
    <property type="entry name" value="TRYPSIN_HIS"/>
</dbReference>
<dbReference type="Gene3D" id="2.40.10.10">
    <property type="entry name" value="Trypsin-like serine proteases"/>
    <property type="match status" value="1"/>
</dbReference>
<evidence type="ECO:0000256" key="1">
    <source>
        <dbReference type="ARBA" id="ARBA00004613"/>
    </source>
</evidence>
<dbReference type="FunFam" id="2.40.10.10:FF:000028">
    <property type="entry name" value="Serine protease easter"/>
    <property type="match status" value="1"/>
</dbReference>
<keyword evidence="6 12" id="KW-0378">Hydrolase</keyword>
<dbReference type="EMBL" id="OU895877">
    <property type="protein sequence ID" value="CAG9798206.1"/>
    <property type="molecule type" value="Genomic_DNA"/>
</dbReference>
<dbReference type="PANTHER" id="PTHR24264:SF54">
    <property type="entry name" value="PEPTIDASE S1 DOMAIN-CONTAINING PROTEIN"/>
    <property type="match status" value="1"/>
</dbReference>
<evidence type="ECO:0000256" key="10">
    <source>
        <dbReference type="ARBA" id="ARBA00023180"/>
    </source>
</evidence>
<keyword evidence="5 13" id="KW-0732">Signal</keyword>
<feature type="chain" id="PRO_5040147506" description="Peptidase S1 domain-containing protein" evidence="13">
    <location>
        <begin position="19"/>
        <end position="378"/>
    </location>
</feature>
<dbReference type="CDD" id="cd00190">
    <property type="entry name" value="Tryp_SPc"/>
    <property type="match status" value="1"/>
</dbReference>
<keyword evidence="10" id="KW-0325">Glycoprotein</keyword>
<evidence type="ECO:0000256" key="5">
    <source>
        <dbReference type="ARBA" id="ARBA00022729"/>
    </source>
</evidence>
<keyword evidence="7 12" id="KW-0720">Serine protease</keyword>
<keyword evidence="16" id="KW-1185">Reference proteome</keyword>
<dbReference type="SUPFAM" id="SSF50494">
    <property type="entry name" value="Trypsin-like serine proteases"/>
    <property type="match status" value="1"/>
</dbReference>
<dbReference type="Pfam" id="PF00089">
    <property type="entry name" value="Trypsin"/>
    <property type="match status" value="1"/>
</dbReference>
<feature type="signal peptide" evidence="13">
    <location>
        <begin position="1"/>
        <end position="18"/>
    </location>
</feature>
<dbReference type="PROSITE" id="PS00135">
    <property type="entry name" value="TRYPSIN_SER"/>
    <property type="match status" value="1"/>
</dbReference>
<gene>
    <name evidence="15" type="ORF">CHIRRI_LOCUS1191</name>
</gene>
<feature type="domain" description="Peptidase S1" evidence="14">
    <location>
        <begin position="130"/>
        <end position="368"/>
    </location>
</feature>
<keyword evidence="9" id="KW-1015">Disulfide bond</keyword>
<dbReference type="InterPro" id="IPR001314">
    <property type="entry name" value="Peptidase_S1A"/>
</dbReference>
<dbReference type="InterPro" id="IPR033116">
    <property type="entry name" value="TRYPSIN_SER"/>
</dbReference>
<reference evidence="15" key="1">
    <citation type="submission" date="2022-01" db="EMBL/GenBank/DDBJ databases">
        <authorList>
            <person name="King R."/>
        </authorList>
    </citation>
    <scope>NUCLEOTIDE SEQUENCE</scope>
</reference>
<evidence type="ECO:0000256" key="12">
    <source>
        <dbReference type="RuleBase" id="RU363034"/>
    </source>
</evidence>
<dbReference type="GO" id="GO:0006508">
    <property type="term" value="P:proteolysis"/>
    <property type="evidence" value="ECO:0007669"/>
    <property type="project" value="UniProtKB-KW"/>
</dbReference>
<dbReference type="SMART" id="SM00020">
    <property type="entry name" value="Tryp_SPc"/>
    <property type="match status" value="1"/>
</dbReference>
<dbReference type="Proteomes" id="UP001153620">
    <property type="component" value="Chromosome 1"/>
</dbReference>
<proteinExistence type="inferred from homology"/>
<reference evidence="15" key="2">
    <citation type="submission" date="2022-10" db="EMBL/GenBank/DDBJ databases">
        <authorList>
            <consortium name="ENA_rothamsted_submissions"/>
            <consortium name="culmorum"/>
            <person name="King R."/>
        </authorList>
    </citation>
    <scope>NUCLEOTIDE SEQUENCE</scope>
</reference>
<dbReference type="InterPro" id="IPR050127">
    <property type="entry name" value="Serine_Proteases_S1"/>
</dbReference>
<dbReference type="AlphaFoldDB" id="A0A9N9WN11"/>
<evidence type="ECO:0000256" key="13">
    <source>
        <dbReference type="SAM" id="SignalP"/>
    </source>
</evidence>
<comment type="subcellular location">
    <subcellularLocation>
        <location evidence="1">Secreted</location>
    </subcellularLocation>
</comment>
<keyword evidence="4 12" id="KW-0645">Protease</keyword>
<dbReference type="InterPro" id="IPR009003">
    <property type="entry name" value="Peptidase_S1_PA"/>
</dbReference>
<evidence type="ECO:0000256" key="11">
    <source>
        <dbReference type="ARBA" id="ARBA00024195"/>
    </source>
</evidence>
<dbReference type="OrthoDB" id="6357057at2759"/>
<sequence>MSKIYLVLSVFNVIFVSSNESPLVFSKVETYLGDQCTVSGGIEGKCVKANQCTTIKSYKNITRCEFDKNDLIVCCPGFKEIASSDEKLMRMRDIDEVNTTAYRNYDFKNERFNQILCKNHEPREKFLPNIVNGNEADVAEFPYQVALGYQSTTGSYDFNCGGSLILDDIVITAAHCAHLKEAQPVIVRLGRTSLVESMYDHGPIVDVEIKKIIVHEKSKRVTRENDIALIKLSRKVEFTHYIKPICILDDIDSWNKNLTVTGFGVVDPDTKMRSTWLMKGIVQEEEIEDCRKSYSIVSKTIFDTQICASGKFNTDACQGDSGGPLILHENNQESLYGITSHGNGCGSDLPALYTKVDRFLKWIEQTIFMLDKSDVLQS</sequence>
<evidence type="ECO:0000313" key="15">
    <source>
        <dbReference type="EMBL" id="CAG9798206.1"/>
    </source>
</evidence>